<organism evidence="2 3">
    <name type="scientific">Nocardia cerradoensis</name>
    <dbReference type="NCBI Taxonomy" id="85688"/>
    <lineage>
        <taxon>Bacteria</taxon>
        <taxon>Bacillati</taxon>
        <taxon>Actinomycetota</taxon>
        <taxon>Actinomycetes</taxon>
        <taxon>Mycobacteriales</taxon>
        <taxon>Nocardiaceae</taxon>
        <taxon>Nocardia</taxon>
    </lineage>
</organism>
<keyword evidence="1" id="KW-0472">Membrane</keyword>
<keyword evidence="3" id="KW-1185">Reference proteome</keyword>
<proteinExistence type="predicted"/>
<sequence length="229" mass="25810">MANRRSERMRGRAAAAWRYVRTAPWTFSWLALLLVTTIVQHAVPLDDLKIILGERSTNLSNLKSDPLHVLVTSLLWVAGYFWLPYLVLYCVFHAPAERWLGALRWAIVGLLAHVGATYISEGLLGWAIRHGYADPALVDVRDIGVSYFLAGIIGVLTYHLAYPWRWVYVVAATACFAAPPLIHLTFTGIGHFSAFLIGLACYPLTRTRTAPTWNPAQAWRDRRRRARAV</sequence>
<feature type="transmembrane region" description="Helical" evidence="1">
    <location>
        <begin position="103"/>
        <end position="128"/>
    </location>
</feature>
<dbReference type="InterPro" id="IPR046862">
    <property type="entry name" value="Rhomboid_2"/>
</dbReference>
<dbReference type="AlphaFoldDB" id="A0A231H3G4"/>
<keyword evidence="1" id="KW-1133">Transmembrane helix</keyword>
<evidence type="ECO:0000313" key="3">
    <source>
        <dbReference type="Proteomes" id="UP000215506"/>
    </source>
</evidence>
<feature type="transmembrane region" description="Helical" evidence="1">
    <location>
        <begin position="66"/>
        <end position="91"/>
    </location>
</feature>
<dbReference type="EMBL" id="NGAF01000009">
    <property type="protein sequence ID" value="OXR43433.1"/>
    <property type="molecule type" value="Genomic_DNA"/>
</dbReference>
<feature type="transmembrane region" description="Helical" evidence="1">
    <location>
        <begin position="166"/>
        <end position="182"/>
    </location>
</feature>
<accession>A0A231H3G4</accession>
<dbReference type="Proteomes" id="UP000215506">
    <property type="component" value="Unassembled WGS sequence"/>
</dbReference>
<feature type="transmembrane region" description="Helical" evidence="1">
    <location>
        <begin position="143"/>
        <end position="161"/>
    </location>
</feature>
<gene>
    <name evidence="2" type="ORF">B7C42_04300</name>
</gene>
<reference evidence="2 3" key="1">
    <citation type="submission" date="2017-07" db="EMBL/GenBank/DDBJ databases">
        <title>First draft Genome Sequence of Nocardia cerradoensis isolated from human infection.</title>
        <authorList>
            <person name="Carrasco G."/>
        </authorList>
    </citation>
    <scope>NUCLEOTIDE SEQUENCE [LARGE SCALE GENOMIC DNA]</scope>
    <source>
        <strain evidence="2 3">CNM20130759</strain>
    </source>
</reference>
<evidence type="ECO:0000256" key="1">
    <source>
        <dbReference type="SAM" id="Phobius"/>
    </source>
</evidence>
<dbReference type="Pfam" id="PF20401">
    <property type="entry name" value="Rhomboid_2"/>
    <property type="match status" value="1"/>
</dbReference>
<protein>
    <recommendedName>
        <fullName evidence="4">Transmembrane protein</fullName>
    </recommendedName>
</protein>
<keyword evidence="1" id="KW-0812">Transmembrane</keyword>
<comment type="caution">
    <text evidence="2">The sequence shown here is derived from an EMBL/GenBank/DDBJ whole genome shotgun (WGS) entry which is preliminary data.</text>
</comment>
<name>A0A231H3G4_9NOCA</name>
<evidence type="ECO:0008006" key="4">
    <source>
        <dbReference type="Google" id="ProtNLM"/>
    </source>
</evidence>
<evidence type="ECO:0000313" key="2">
    <source>
        <dbReference type="EMBL" id="OXR43433.1"/>
    </source>
</evidence>